<keyword evidence="5 8" id="KW-0812">Transmembrane</keyword>
<comment type="caution">
    <text evidence="10">The sequence shown here is derived from an EMBL/GenBank/DDBJ whole genome shotgun (WGS) entry which is preliminary data.</text>
</comment>
<dbReference type="EMBL" id="JACHOO010000012">
    <property type="protein sequence ID" value="MBB5755049.1"/>
    <property type="molecule type" value="Genomic_DNA"/>
</dbReference>
<feature type="transmembrane region" description="Helical" evidence="8">
    <location>
        <begin position="78"/>
        <end position="97"/>
    </location>
</feature>
<sequence>MQAMTAAAPPHFASRMAIYYFFFFVVGGVHLPFLPVWFAAVGLSPAEIGTCLAVPMAARILIMPFGSWLADRLPSRRAAALGFSAAAMLLFLPAALAPGYWTILVFASLANVMVAMAQPPGEALALAGVRRFGMDYGRVRSLGSVGFICANLASGALYSAFAGGIVLPMLFAALAISAAAALILPGLPGSGGAGPASRRVAGWRSLLNPEIGLIIGAGAMIQASHAQLYGFGTLYWQERGFSGNAIGVLWASGVVAEVVLLFLSGRILGRIRPVTLVGIGAAAAVFRWLVFPFVDHLAAFVALQALHALTFGGTLAGIQHAIAKRVPDARTASAQGLYLMASGLTMAVATQAAGPLYAWLGVHSFLAMAPIAALGLVLIVVLRLFFTPRGPDPGA</sequence>
<feature type="transmembrane region" description="Helical" evidence="8">
    <location>
        <begin position="141"/>
        <end position="161"/>
    </location>
</feature>
<dbReference type="InterPro" id="IPR024989">
    <property type="entry name" value="MFS_assoc_dom"/>
</dbReference>
<dbReference type="GO" id="GO:0005886">
    <property type="term" value="C:plasma membrane"/>
    <property type="evidence" value="ECO:0007669"/>
    <property type="project" value="UniProtKB-SubCell"/>
</dbReference>
<dbReference type="SUPFAM" id="SSF103473">
    <property type="entry name" value="MFS general substrate transporter"/>
    <property type="match status" value="1"/>
</dbReference>
<feature type="domain" description="Major facilitator superfamily associated" evidence="9">
    <location>
        <begin position="15"/>
        <end position="363"/>
    </location>
</feature>
<dbReference type="Proteomes" id="UP000523821">
    <property type="component" value="Unassembled WGS sequence"/>
</dbReference>
<evidence type="ECO:0000256" key="7">
    <source>
        <dbReference type="ARBA" id="ARBA00023136"/>
    </source>
</evidence>
<dbReference type="PIRSF" id="PIRSF004925">
    <property type="entry name" value="HcaT"/>
    <property type="match status" value="1"/>
</dbReference>
<evidence type="ECO:0000256" key="4">
    <source>
        <dbReference type="ARBA" id="ARBA00022519"/>
    </source>
</evidence>
<feature type="transmembrane region" description="Helical" evidence="8">
    <location>
        <begin position="241"/>
        <end position="262"/>
    </location>
</feature>
<organism evidence="10 11">
    <name type="scientific">Prosthecomicrobium pneumaticum</name>
    <dbReference type="NCBI Taxonomy" id="81895"/>
    <lineage>
        <taxon>Bacteria</taxon>
        <taxon>Pseudomonadati</taxon>
        <taxon>Pseudomonadota</taxon>
        <taxon>Alphaproteobacteria</taxon>
        <taxon>Hyphomicrobiales</taxon>
        <taxon>Kaistiaceae</taxon>
        <taxon>Prosthecomicrobium</taxon>
    </lineage>
</organism>
<feature type="transmembrane region" description="Helical" evidence="8">
    <location>
        <begin position="297"/>
        <end position="316"/>
    </location>
</feature>
<dbReference type="NCBIfam" id="NF037955">
    <property type="entry name" value="mfs"/>
    <property type="match status" value="1"/>
</dbReference>
<dbReference type="InterPro" id="IPR036259">
    <property type="entry name" value="MFS_trans_sf"/>
</dbReference>
<name>A0A7W9L401_9HYPH</name>
<dbReference type="PANTHER" id="PTHR23522:SF10">
    <property type="entry name" value="3-PHENYLPROPIONIC ACID TRANSPORTER-RELATED"/>
    <property type="match status" value="1"/>
</dbReference>
<feature type="transmembrane region" description="Helical" evidence="8">
    <location>
        <begin position="167"/>
        <end position="187"/>
    </location>
</feature>
<keyword evidence="7 8" id="KW-0472">Membrane</keyword>
<dbReference type="GO" id="GO:0030395">
    <property type="term" value="F:lactose binding"/>
    <property type="evidence" value="ECO:0007669"/>
    <property type="project" value="TreeGrafter"/>
</dbReference>
<gene>
    <name evidence="10" type="ORF">GGQ63_004147</name>
</gene>
<dbReference type="RefSeq" id="WP_183858479.1">
    <property type="nucleotide sequence ID" value="NZ_JACHOO010000012.1"/>
</dbReference>
<feature type="transmembrane region" description="Helical" evidence="8">
    <location>
        <begin position="46"/>
        <end position="66"/>
    </location>
</feature>
<dbReference type="GO" id="GO:0015528">
    <property type="term" value="F:lactose:proton symporter activity"/>
    <property type="evidence" value="ECO:0007669"/>
    <property type="project" value="TreeGrafter"/>
</dbReference>
<reference evidence="10 11" key="1">
    <citation type="submission" date="2020-08" db="EMBL/GenBank/DDBJ databases">
        <title>Genomic Encyclopedia of Type Strains, Phase IV (KMG-IV): sequencing the most valuable type-strain genomes for metagenomic binning, comparative biology and taxonomic classification.</title>
        <authorList>
            <person name="Goeker M."/>
        </authorList>
    </citation>
    <scope>NUCLEOTIDE SEQUENCE [LARGE SCALE GENOMIC DNA]</scope>
    <source>
        <strain evidence="10 11">DSM 16268</strain>
    </source>
</reference>
<feature type="transmembrane region" description="Helical" evidence="8">
    <location>
        <begin position="20"/>
        <end position="40"/>
    </location>
</feature>
<keyword evidence="11" id="KW-1185">Reference proteome</keyword>
<evidence type="ECO:0000313" key="10">
    <source>
        <dbReference type="EMBL" id="MBB5755049.1"/>
    </source>
</evidence>
<evidence type="ECO:0000256" key="8">
    <source>
        <dbReference type="SAM" id="Phobius"/>
    </source>
</evidence>
<dbReference type="PANTHER" id="PTHR23522">
    <property type="entry name" value="BLL5896 PROTEIN"/>
    <property type="match status" value="1"/>
</dbReference>
<proteinExistence type="predicted"/>
<dbReference type="Pfam" id="PF12832">
    <property type="entry name" value="MFS_1_like"/>
    <property type="match status" value="1"/>
</dbReference>
<dbReference type="InterPro" id="IPR026032">
    <property type="entry name" value="HcaT-like"/>
</dbReference>
<dbReference type="AlphaFoldDB" id="A0A7W9L401"/>
<keyword evidence="2" id="KW-0813">Transport</keyword>
<keyword evidence="6 8" id="KW-1133">Transmembrane helix</keyword>
<feature type="transmembrane region" description="Helical" evidence="8">
    <location>
        <begin position="337"/>
        <end position="359"/>
    </location>
</feature>
<evidence type="ECO:0000256" key="3">
    <source>
        <dbReference type="ARBA" id="ARBA00022475"/>
    </source>
</evidence>
<accession>A0A7W9L401</accession>
<evidence type="ECO:0000256" key="1">
    <source>
        <dbReference type="ARBA" id="ARBA00004429"/>
    </source>
</evidence>
<keyword evidence="4" id="KW-0997">Cell inner membrane</keyword>
<evidence type="ECO:0000259" key="9">
    <source>
        <dbReference type="Pfam" id="PF12832"/>
    </source>
</evidence>
<feature type="transmembrane region" description="Helical" evidence="8">
    <location>
        <begin position="274"/>
        <end position="291"/>
    </location>
</feature>
<evidence type="ECO:0000256" key="6">
    <source>
        <dbReference type="ARBA" id="ARBA00022989"/>
    </source>
</evidence>
<protein>
    <submittedName>
        <fullName evidence="10">PPP family 3-phenylpropionic acid transporter</fullName>
    </submittedName>
</protein>
<keyword evidence="3" id="KW-1003">Cell membrane</keyword>
<evidence type="ECO:0000256" key="2">
    <source>
        <dbReference type="ARBA" id="ARBA00022448"/>
    </source>
</evidence>
<evidence type="ECO:0000313" key="11">
    <source>
        <dbReference type="Proteomes" id="UP000523821"/>
    </source>
</evidence>
<feature type="transmembrane region" description="Helical" evidence="8">
    <location>
        <begin position="365"/>
        <end position="386"/>
    </location>
</feature>
<dbReference type="Gene3D" id="1.20.1250.20">
    <property type="entry name" value="MFS general substrate transporter like domains"/>
    <property type="match status" value="2"/>
</dbReference>
<feature type="transmembrane region" description="Helical" evidence="8">
    <location>
        <begin position="207"/>
        <end position="229"/>
    </location>
</feature>
<evidence type="ECO:0000256" key="5">
    <source>
        <dbReference type="ARBA" id="ARBA00022692"/>
    </source>
</evidence>
<comment type="subcellular location">
    <subcellularLocation>
        <location evidence="1">Cell inner membrane</location>
        <topology evidence="1">Multi-pass membrane protein</topology>
    </subcellularLocation>
</comment>